<dbReference type="RefSeq" id="WP_093941700.1">
    <property type="nucleotide sequence ID" value="NZ_CP022521.1"/>
</dbReference>
<proteinExistence type="inferred from homology"/>
<comment type="similarity">
    <text evidence="2">Belongs to the bacterial solute-binding protein 8 family.</text>
</comment>
<dbReference type="InterPro" id="IPR051313">
    <property type="entry name" value="Bact_iron-sidero_bind"/>
</dbReference>
<evidence type="ECO:0000256" key="1">
    <source>
        <dbReference type="ARBA" id="ARBA00004196"/>
    </source>
</evidence>
<dbReference type="GO" id="GO:1901678">
    <property type="term" value="P:iron coordination entity transport"/>
    <property type="evidence" value="ECO:0007669"/>
    <property type="project" value="UniProtKB-ARBA"/>
</dbReference>
<dbReference type="Proteomes" id="UP000204221">
    <property type="component" value="Chromosome"/>
</dbReference>
<comment type="subcellular location">
    <subcellularLocation>
        <location evidence="1">Cell envelope</location>
    </subcellularLocation>
</comment>
<dbReference type="PANTHER" id="PTHR30532">
    <property type="entry name" value="IRON III DICITRATE-BINDING PERIPLASMIC PROTEIN"/>
    <property type="match status" value="1"/>
</dbReference>
<dbReference type="AlphaFoldDB" id="A0A221W3D0"/>
<protein>
    <submittedName>
        <fullName evidence="5">Putative siderophore-binding lipoprotein YfiY</fullName>
    </submittedName>
</protein>
<evidence type="ECO:0000256" key="4">
    <source>
        <dbReference type="ARBA" id="ARBA00022729"/>
    </source>
</evidence>
<keyword evidence="4" id="KW-0732">Signal</keyword>
<dbReference type="PROSITE" id="PS50983">
    <property type="entry name" value="FE_B12_PBP"/>
    <property type="match status" value="1"/>
</dbReference>
<accession>A0A221W3D0</accession>
<dbReference type="EMBL" id="CP022521">
    <property type="protein sequence ID" value="ASO20362.1"/>
    <property type="molecule type" value="Genomic_DNA"/>
</dbReference>
<evidence type="ECO:0000313" key="6">
    <source>
        <dbReference type="Proteomes" id="UP000204221"/>
    </source>
</evidence>
<keyword evidence="5" id="KW-0449">Lipoprotein</keyword>
<dbReference type="GO" id="GO:0030288">
    <property type="term" value="C:outer membrane-bounded periplasmic space"/>
    <property type="evidence" value="ECO:0007669"/>
    <property type="project" value="TreeGrafter"/>
</dbReference>
<dbReference type="InterPro" id="IPR002491">
    <property type="entry name" value="ABC_transptr_periplasmic_BD"/>
</dbReference>
<dbReference type="KEGG" id="ahg:AHOG_13595"/>
<organism evidence="5 6">
    <name type="scientific">Actinoalloteichus hoggarensis</name>
    <dbReference type="NCBI Taxonomy" id="1470176"/>
    <lineage>
        <taxon>Bacteria</taxon>
        <taxon>Bacillati</taxon>
        <taxon>Actinomycetota</taxon>
        <taxon>Actinomycetes</taxon>
        <taxon>Pseudonocardiales</taxon>
        <taxon>Pseudonocardiaceae</taxon>
        <taxon>Actinoalloteichus</taxon>
    </lineage>
</organism>
<dbReference type="PANTHER" id="PTHR30532:SF28">
    <property type="entry name" value="PETROBACTIN-BINDING PROTEIN YCLQ"/>
    <property type="match status" value="1"/>
</dbReference>
<dbReference type="OrthoDB" id="1846031at2"/>
<dbReference type="PROSITE" id="PS51257">
    <property type="entry name" value="PROKAR_LIPOPROTEIN"/>
    <property type="match status" value="1"/>
</dbReference>
<sequence>MNSVLGRRRTAGALIAAAVIALAGCSTGTDDHGDTTTSTGDETFPIVIESALGEAEITESPERVVTLGQGSTETAIALGRPPVGVERYDWGSDETGYLPWVHEAVTEAGDELPEQFTGGEDIDFPAIVELAPDVILAPWSGITQEQFDILNDIAPTVAYPDLAWSTDWDEQIELIGRALGMPDEAAALITDIEDQFSEAAASRPEYADITFSYIYTSGPGTLGVFLPDEQRVAMVSGLGLTVDPVVETFPETEGTDSALIGLEQADQLADSDLVFTFYSDPESRAETEEQPLYAAIPAVSRDSLVASDENPFVTASSMINPLTVPWTIDRYLPMIDDAISRIG</sequence>
<gene>
    <name evidence="5" type="primary">yfiY2</name>
    <name evidence="5" type="ORF">AHOG_13595</name>
</gene>
<evidence type="ECO:0000256" key="2">
    <source>
        <dbReference type="ARBA" id="ARBA00008814"/>
    </source>
</evidence>
<keyword evidence="6" id="KW-1185">Reference proteome</keyword>
<dbReference type="Pfam" id="PF01497">
    <property type="entry name" value="Peripla_BP_2"/>
    <property type="match status" value="1"/>
</dbReference>
<evidence type="ECO:0000256" key="3">
    <source>
        <dbReference type="ARBA" id="ARBA00022448"/>
    </source>
</evidence>
<dbReference type="Gene3D" id="3.40.50.1980">
    <property type="entry name" value="Nitrogenase molybdenum iron protein domain"/>
    <property type="match status" value="2"/>
</dbReference>
<name>A0A221W3D0_9PSEU</name>
<reference evidence="5 6" key="1">
    <citation type="submission" date="2017-07" db="EMBL/GenBank/DDBJ databases">
        <title>Complete genome sequence of Actinoalloteichus hoggarensis DSM 45943, type strain of Actinoalloteichus hoggarensis.</title>
        <authorList>
            <person name="Ruckert C."/>
            <person name="Nouioui I."/>
            <person name="Willmese J."/>
            <person name="van Wezel G."/>
            <person name="Klenk H.-P."/>
            <person name="Kalinowski J."/>
            <person name="Zotchev S.B."/>
        </authorList>
    </citation>
    <scope>NUCLEOTIDE SEQUENCE [LARGE SCALE GENOMIC DNA]</scope>
    <source>
        <strain evidence="5 6">DSM 45943</strain>
    </source>
</reference>
<keyword evidence="3" id="KW-0813">Transport</keyword>
<evidence type="ECO:0000313" key="5">
    <source>
        <dbReference type="EMBL" id="ASO20362.1"/>
    </source>
</evidence>
<dbReference type="SUPFAM" id="SSF53807">
    <property type="entry name" value="Helical backbone' metal receptor"/>
    <property type="match status" value="1"/>
</dbReference>
<dbReference type="CDD" id="cd01146">
    <property type="entry name" value="FhuD"/>
    <property type="match status" value="1"/>
</dbReference>